<accession>A0AB94IYD8</accession>
<dbReference type="AlphaFoldDB" id="A0AB94IYD8"/>
<evidence type="ECO:0000256" key="5">
    <source>
        <dbReference type="ARBA" id="ARBA00030001"/>
    </source>
</evidence>
<keyword evidence="3" id="KW-0963">Cytoplasm</keyword>
<evidence type="ECO:0000313" key="6">
    <source>
        <dbReference type="EMBL" id="CBL28730.1"/>
    </source>
</evidence>
<dbReference type="Pfam" id="PF09701">
    <property type="entry name" value="Cas_Cmr5"/>
    <property type="match status" value="1"/>
</dbReference>
<dbReference type="KEGG" id="sbr:SY1_18830"/>
<comment type="similarity">
    <text evidence="2">Belongs to the CRISPR system Cmr5 family.</text>
</comment>
<organism evidence="6 7">
    <name type="scientific">Fretibacterium fastidiosum</name>
    <dbReference type="NCBI Taxonomy" id="651822"/>
    <lineage>
        <taxon>Bacteria</taxon>
        <taxon>Thermotogati</taxon>
        <taxon>Synergistota</taxon>
        <taxon>Synergistia</taxon>
        <taxon>Synergistales</taxon>
        <taxon>Aminobacteriaceae</taxon>
        <taxon>Fretibacterium</taxon>
    </lineage>
</organism>
<evidence type="ECO:0000256" key="1">
    <source>
        <dbReference type="ARBA" id="ARBA00004496"/>
    </source>
</evidence>
<dbReference type="RefSeq" id="WP_015556877.1">
    <property type="nucleotide sequence ID" value="NC_021038.1"/>
</dbReference>
<reference evidence="6 7" key="2">
    <citation type="submission" date="2010-03" db="EMBL/GenBank/DDBJ databases">
        <authorList>
            <person name="Pajon A."/>
        </authorList>
    </citation>
    <scope>NUCLEOTIDE SEQUENCE [LARGE SCALE GENOMIC DNA]</scope>
    <source>
        <strain evidence="6 7">SGP1</strain>
    </source>
</reference>
<dbReference type="SUPFAM" id="SSF158568">
    <property type="entry name" value="AF1862-like"/>
    <property type="match status" value="1"/>
</dbReference>
<dbReference type="InterPro" id="IPR023101">
    <property type="entry name" value="AF1862-like_dom_sf"/>
</dbReference>
<evidence type="ECO:0000256" key="3">
    <source>
        <dbReference type="ARBA" id="ARBA00022490"/>
    </source>
</evidence>
<evidence type="ECO:0000256" key="4">
    <source>
        <dbReference type="ARBA" id="ARBA00023118"/>
    </source>
</evidence>
<gene>
    <name evidence="6" type="ORF">SY1_18830</name>
</gene>
<dbReference type="InterPro" id="IPR010160">
    <property type="entry name" value="CRISPR-assoc_prot_Cmr5"/>
</dbReference>
<keyword evidence="4" id="KW-0051">Antiviral defense</keyword>
<proteinExistence type="inferred from homology"/>
<dbReference type="Gene3D" id="1.10.520.30">
    <property type="entry name" value="AF1862-like domain"/>
    <property type="match status" value="1"/>
</dbReference>
<reference evidence="7" key="1">
    <citation type="submission" date="2010-03" db="EMBL/GenBank/DDBJ databases">
        <title>The genome sequence of Synergistetes sp. SGP1.</title>
        <authorList>
            <consortium name="metaHIT consortium -- http://www.metahit.eu/"/>
            <person name="Pajon A."/>
            <person name="Turner K."/>
            <person name="Parkhill J."/>
            <person name="Wade W."/>
            <person name="Vartoukian S."/>
        </authorList>
    </citation>
    <scope>NUCLEOTIDE SEQUENCE [LARGE SCALE GENOMIC DNA]</scope>
    <source>
        <strain evidence="7">SGP1</strain>
    </source>
</reference>
<evidence type="ECO:0000256" key="2">
    <source>
        <dbReference type="ARBA" id="ARBA00006161"/>
    </source>
</evidence>
<dbReference type="GO" id="GO:0005737">
    <property type="term" value="C:cytoplasm"/>
    <property type="evidence" value="ECO:0007669"/>
    <property type="project" value="UniProtKB-SubCell"/>
</dbReference>
<name>A0AB94IYD8_9BACT</name>
<sequence length="109" mass="11988">MGIRTKEQQMAQAAFERVQGRNSGFEEYSSFALAFPSLVHSCGLAQALAFAQAKGRADYLSDLENVLGEGGDLCARSREAEVMEYMRLSRRALAASSWIKRYCQAKGGN</sequence>
<protein>
    <recommendedName>
        <fullName evidence="5">CRISPR type III-B/RAMP module-associated protein Cmr5</fullName>
    </recommendedName>
</protein>
<comment type="subcellular location">
    <subcellularLocation>
        <location evidence="1">Cytoplasm</location>
    </subcellularLocation>
</comment>
<dbReference type="Proteomes" id="UP000008957">
    <property type="component" value="Chromosome"/>
</dbReference>
<evidence type="ECO:0000313" key="7">
    <source>
        <dbReference type="Proteomes" id="UP000008957"/>
    </source>
</evidence>
<dbReference type="GO" id="GO:0051607">
    <property type="term" value="P:defense response to virus"/>
    <property type="evidence" value="ECO:0007669"/>
    <property type="project" value="UniProtKB-KW"/>
</dbReference>
<keyword evidence="7" id="KW-1185">Reference proteome</keyword>
<dbReference type="EMBL" id="FP929056">
    <property type="protein sequence ID" value="CBL28730.1"/>
    <property type="molecule type" value="Genomic_DNA"/>
</dbReference>